<sequence>MTGMPDHDHIYTNEAAQYDLLISREDCRHNIMETFRRLLPNLEHLDVADIGAGTGRLSCLLAPYVQSVVAIDASQAMLDIAADKLKRTGLTNWETCVADNRRLPLPDHSVDVVTAGWTICYSANSKVDRWNVHLETILAQIQRILRPSGTAIIMENFGTGDEQPNPPDFLTSYFHALETEYGFSHAWIRTDYRFTSVDEAERLSRFFFGPDIADKVSAANLQTVPECTVVWWKRV</sequence>
<feature type="domain" description="Methyltransferase type 11" evidence="1">
    <location>
        <begin position="49"/>
        <end position="153"/>
    </location>
</feature>
<dbReference type="AlphaFoldDB" id="A0A7X2Z6Y7"/>
<dbReference type="CDD" id="cd02440">
    <property type="entry name" value="AdoMet_MTases"/>
    <property type="match status" value="1"/>
</dbReference>
<proteinExistence type="predicted"/>
<dbReference type="InterPro" id="IPR013216">
    <property type="entry name" value="Methyltransf_11"/>
</dbReference>
<organism evidence="2 3">
    <name type="scientific">Paenibacillus validus</name>
    <dbReference type="NCBI Taxonomy" id="44253"/>
    <lineage>
        <taxon>Bacteria</taxon>
        <taxon>Bacillati</taxon>
        <taxon>Bacillota</taxon>
        <taxon>Bacilli</taxon>
        <taxon>Bacillales</taxon>
        <taxon>Paenibacillaceae</taxon>
        <taxon>Paenibacillus</taxon>
    </lineage>
</organism>
<protein>
    <submittedName>
        <fullName evidence="2">Methyltransferase domain-containing protein</fullName>
    </submittedName>
</protein>
<dbReference type="InterPro" id="IPR029063">
    <property type="entry name" value="SAM-dependent_MTases_sf"/>
</dbReference>
<keyword evidence="2" id="KW-0489">Methyltransferase</keyword>
<dbReference type="RefSeq" id="WP_155613877.1">
    <property type="nucleotide sequence ID" value="NZ_WNZX01000001.1"/>
</dbReference>
<dbReference type="GO" id="GO:0008757">
    <property type="term" value="F:S-adenosylmethionine-dependent methyltransferase activity"/>
    <property type="evidence" value="ECO:0007669"/>
    <property type="project" value="InterPro"/>
</dbReference>
<dbReference type="Pfam" id="PF08241">
    <property type="entry name" value="Methyltransf_11"/>
    <property type="match status" value="1"/>
</dbReference>
<dbReference type="PANTHER" id="PTHR42912:SF93">
    <property type="entry name" value="N6-ADENOSINE-METHYLTRANSFERASE TMT1A"/>
    <property type="match status" value="1"/>
</dbReference>
<dbReference type="InterPro" id="IPR050508">
    <property type="entry name" value="Methyltransf_Superfamily"/>
</dbReference>
<reference evidence="2 3" key="1">
    <citation type="submission" date="2019-11" db="EMBL/GenBank/DDBJ databases">
        <title>Draft genome sequences of five Paenibacillus species of dairy origin.</title>
        <authorList>
            <person name="Olajide A.M."/>
            <person name="Chen S."/>
            <person name="Lapointe G."/>
        </authorList>
    </citation>
    <scope>NUCLEOTIDE SEQUENCE [LARGE SCALE GENOMIC DNA]</scope>
    <source>
        <strain evidence="2 3">2CS3</strain>
    </source>
</reference>
<dbReference type="Gene3D" id="3.40.50.150">
    <property type="entry name" value="Vaccinia Virus protein VP39"/>
    <property type="match status" value="1"/>
</dbReference>
<keyword evidence="3" id="KW-1185">Reference proteome</keyword>
<evidence type="ECO:0000313" key="2">
    <source>
        <dbReference type="EMBL" id="MUG69480.1"/>
    </source>
</evidence>
<accession>A0A7X2Z6Y7</accession>
<evidence type="ECO:0000313" key="3">
    <source>
        <dbReference type="Proteomes" id="UP000450917"/>
    </source>
</evidence>
<dbReference type="Proteomes" id="UP000450917">
    <property type="component" value="Unassembled WGS sequence"/>
</dbReference>
<gene>
    <name evidence="2" type="ORF">GNP93_02195</name>
</gene>
<keyword evidence="2" id="KW-0808">Transferase</keyword>
<dbReference type="GO" id="GO:0032259">
    <property type="term" value="P:methylation"/>
    <property type="evidence" value="ECO:0007669"/>
    <property type="project" value="UniProtKB-KW"/>
</dbReference>
<evidence type="ECO:0000259" key="1">
    <source>
        <dbReference type="Pfam" id="PF08241"/>
    </source>
</evidence>
<name>A0A7X2Z6Y7_9BACL</name>
<dbReference type="PANTHER" id="PTHR42912">
    <property type="entry name" value="METHYLTRANSFERASE"/>
    <property type="match status" value="1"/>
</dbReference>
<dbReference type="SUPFAM" id="SSF53335">
    <property type="entry name" value="S-adenosyl-L-methionine-dependent methyltransferases"/>
    <property type="match status" value="1"/>
</dbReference>
<dbReference type="EMBL" id="WNZX01000001">
    <property type="protein sequence ID" value="MUG69480.1"/>
    <property type="molecule type" value="Genomic_DNA"/>
</dbReference>
<comment type="caution">
    <text evidence="2">The sequence shown here is derived from an EMBL/GenBank/DDBJ whole genome shotgun (WGS) entry which is preliminary data.</text>
</comment>